<dbReference type="Gene3D" id="3.20.20.140">
    <property type="entry name" value="Metal-dependent hydrolases"/>
    <property type="match status" value="1"/>
</dbReference>
<evidence type="ECO:0000313" key="2">
    <source>
        <dbReference type="EMBL" id="ACE03047.1"/>
    </source>
</evidence>
<sequence length="440" mass="48368">MGLSVNLFETNMISFTNTPSEAARSNIVITNVRIFDGESEELREGMNVLVEKNVIKKIQAASLPCTQNDTVIDGKGHVLMPGMINSHFHMIGAMSAQMLFSNPTKDYRAFWLARGLQETLMQGITTIRDAGGNDWGVVRAAEEGMFNAPRIFASGALISQTSGHFDFRHTHIPPDSGQLSGGVTSLLDGISYIADGVDAVRKAARECLRQGAKQIKIASGGGIISKADPIHTLQYSAEEVRAAVEVAESWGTYVASHAYTAESAIRDIENGVMSIEHASIMNDHAVSLGVEKEVWWSPQTVVFLHPPEGWGEAERKKLAPVAEGLEKTFELFRQYNAKVLFGTDCFGNMDDQHLEFVYRSRFFPPFEILRHATSNGGKALRMCGKLYPYSGDLGVIREGAMADMLIVKNNPLEDATILSNYEEQLLLIMKDGCLYKNLLG</sequence>
<dbReference type="STRING" id="331678.Cphamn1_0060"/>
<evidence type="ECO:0000259" key="1">
    <source>
        <dbReference type="Pfam" id="PF01979"/>
    </source>
</evidence>
<dbReference type="KEGG" id="cpb:Cphamn1_0060"/>
<dbReference type="CDD" id="cd01299">
    <property type="entry name" value="Met_dep_hydrolase_A"/>
    <property type="match status" value="1"/>
</dbReference>
<dbReference type="SUPFAM" id="SSF51338">
    <property type="entry name" value="Composite domain of metallo-dependent hydrolases"/>
    <property type="match status" value="2"/>
</dbReference>
<protein>
    <submittedName>
        <fullName evidence="2">Amidohydrolase</fullName>
    </submittedName>
</protein>
<dbReference type="InterPro" id="IPR032466">
    <property type="entry name" value="Metal_Hydrolase"/>
</dbReference>
<gene>
    <name evidence="2" type="ordered locus">Cphamn1_0060</name>
</gene>
<dbReference type="InterPro" id="IPR011059">
    <property type="entry name" value="Metal-dep_hydrolase_composite"/>
</dbReference>
<dbReference type="SUPFAM" id="SSF51556">
    <property type="entry name" value="Metallo-dependent hydrolases"/>
    <property type="match status" value="1"/>
</dbReference>
<proteinExistence type="predicted"/>
<dbReference type="InterPro" id="IPR006680">
    <property type="entry name" value="Amidohydro-rel"/>
</dbReference>
<keyword evidence="2" id="KW-0378">Hydrolase</keyword>
<reference evidence="2" key="1">
    <citation type="submission" date="2008-06" db="EMBL/GenBank/DDBJ databases">
        <title>Complete sequence of Chlorobium phaeobacteroides BS1.</title>
        <authorList>
            <consortium name="US DOE Joint Genome Institute"/>
            <person name="Lucas S."/>
            <person name="Copeland A."/>
            <person name="Lapidus A."/>
            <person name="Glavina del Rio T."/>
            <person name="Dalin E."/>
            <person name="Tice H."/>
            <person name="Bruce D."/>
            <person name="Goodwin L."/>
            <person name="Pitluck S."/>
            <person name="Schmutz J."/>
            <person name="Larimer F."/>
            <person name="Land M."/>
            <person name="Hauser L."/>
            <person name="Kyrpides N."/>
            <person name="Ovchinnikova G."/>
            <person name="Li T."/>
            <person name="Liu Z."/>
            <person name="Zhao F."/>
            <person name="Overmann J."/>
            <person name="Bryant D.A."/>
            <person name="Richardson P."/>
        </authorList>
    </citation>
    <scope>NUCLEOTIDE SEQUENCE [LARGE SCALE GENOMIC DNA]</scope>
    <source>
        <strain evidence="2">BS1</strain>
    </source>
</reference>
<dbReference type="PANTHER" id="PTHR43135">
    <property type="entry name" value="ALPHA-D-RIBOSE 1-METHYLPHOSPHONATE 5-TRIPHOSPHATE DIPHOSPHATASE"/>
    <property type="match status" value="1"/>
</dbReference>
<dbReference type="InterPro" id="IPR051781">
    <property type="entry name" value="Metallo-dep_Hydrolase"/>
</dbReference>
<organism evidence="2">
    <name type="scientific">Chlorobium phaeobacteroides (strain BS1)</name>
    <dbReference type="NCBI Taxonomy" id="331678"/>
    <lineage>
        <taxon>Bacteria</taxon>
        <taxon>Pseudomonadati</taxon>
        <taxon>Chlorobiota</taxon>
        <taxon>Chlorobiia</taxon>
        <taxon>Chlorobiales</taxon>
        <taxon>Chlorobiaceae</taxon>
        <taxon>Chlorobium/Pelodictyon group</taxon>
        <taxon>Chlorobium</taxon>
    </lineage>
</organism>
<accession>B3EJX9</accession>
<dbReference type="InterPro" id="IPR057744">
    <property type="entry name" value="OTAase-like"/>
</dbReference>
<dbReference type="Pfam" id="PF01979">
    <property type="entry name" value="Amidohydro_1"/>
    <property type="match status" value="1"/>
</dbReference>
<feature type="domain" description="Amidohydrolase-related" evidence="1">
    <location>
        <begin position="78"/>
        <end position="419"/>
    </location>
</feature>
<dbReference type="OrthoDB" id="9797498at2"/>
<dbReference type="GO" id="GO:0016810">
    <property type="term" value="F:hydrolase activity, acting on carbon-nitrogen (but not peptide) bonds"/>
    <property type="evidence" value="ECO:0007669"/>
    <property type="project" value="InterPro"/>
</dbReference>
<dbReference type="PANTHER" id="PTHR43135:SF3">
    <property type="entry name" value="ALPHA-D-RIBOSE 1-METHYLPHOSPHONATE 5-TRIPHOSPHATE DIPHOSPHATASE"/>
    <property type="match status" value="1"/>
</dbReference>
<name>B3EJX9_CHLPB</name>
<dbReference type="HOGENOM" id="CLU_023620_2_0_10"/>
<dbReference type="eggNOG" id="COG1228">
    <property type="taxonomic scope" value="Bacteria"/>
</dbReference>
<dbReference type="EMBL" id="CP001101">
    <property type="protein sequence ID" value="ACE03047.1"/>
    <property type="molecule type" value="Genomic_DNA"/>
</dbReference>
<dbReference type="AlphaFoldDB" id="B3EJX9"/>
<dbReference type="Gene3D" id="2.30.40.10">
    <property type="entry name" value="Urease, subunit C, domain 1"/>
    <property type="match status" value="1"/>
</dbReference>